<dbReference type="AlphaFoldDB" id="A0A7T0G491"/>
<dbReference type="PROSITE" id="PS51831">
    <property type="entry name" value="HD"/>
    <property type="match status" value="1"/>
</dbReference>
<dbReference type="KEGG" id="nva:G3M78_12415"/>
<evidence type="ECO:0000313" key="2">
    <source>
        <dbReference type="EMBL" id="QPJ66153.1"/>
    </source>
</evidence>
<protein>
    <submittedName>
        <fullName evidence="2">HD domain-containing protein</fullName>
    </submittedName>
</protein>
<gene>
    <name evidence="2" type="ORF">G3M78_12415</name>
</gene>
<dbReference type="SUPFAM" id="SSF109604">
    <property type="entry name" value="HD-domain/PDEase-like"/>
    <property type="match status" value="1"/>
</dbReference>
<evidence type="ECO:0000313" key="3">
    <source>
        <dbReference type="Proteomes" id="UP000594464"/>
    </source>
</evidence>
<dbReference type="CDD" id="cd00077">
    <property type="entry name" value="HDc"/>
    <property type="match status" value="1"/>
</dbReference>
<dbReference type="Proteomes" id="UP000594464">
    <property type="component" value="Chromosome"/>
</dbReference>
<dbReference type="Pfam" id="PF01966">
    <property type="entry name" value="HD"/>
    <property type="match status" value="1"/>
</dbReference>
<organism evidence="2 3">
    <name type="scientific">Candidatus Nitrohelix vancouverensis</name>
    <dbReference type="NCBI Taxonomy" id="2705534"/>
    <lineage>
        <taxon>Bacteria</taxon>
        <taxon>Pseudomonadati</taxon>
        <taxon>Nitrospinota/Tectimicrobiota group</taxon>
        <taxon>Nitrospinota</taxon>
        <taxon>Nitrospinia</taxon>
        <taxon>Nitrospinales</taxon>
        <taxon>Nitrospinaceae</taxon>
        <taxon>Candidatus Nitrohelix</taxon>
    </lineage>
</organism>
<accession>A0A7T0G491</accession>
<dbReference type="SMART" id="SM00471">
    <property type="entry name" value="HDc"/>
    <property type="match status" value="1"/>
</dbReference>
<sequence>MTNEQIILKTRDFIESRLAGDSSGHDWLHIERVWKLAQTLAKAEGANPDIAQLGALLHDVADWKFYDGDDSEGPRQARQWLESLNAPEELTRQVCDIVAGVSYKGAGTETPMTTLEGKVVQDADRLDAIGAIGIARAFAYGGAHDRLIFDPAEAPQMHSNFEEYKKNKGHTINHFHEKLLLLKDRMLTETGTRMAAERHRFMEIYLEQFHEEWDGQR</sequence>
<proteinExistence type="predicted"/>
<evidence type="ECO:0000259" key="1">
    <source>
        <dbReference type="PROSITE" id="PS51831"/>
    </source>
</evidence>
<dbReference type="Gene3D" id="1.20.58.1910">
    <property type="match status" value="1"/>
</dbReference>
<dbReference type="InterPro" id="IPR006674">
    <property type="entry name" value="HD_domain"/>
</dbReference>
<reference evidence="3" key="1">
    <citation type="submission" date="2020-02" db="EMBL/GenBank/DDBJ databases">
        <title>Genomic and physiological characterization of two novel Nitrospinaceae genera.</title>
        <authorList>
            <person name="Mueller A.J."/>
            <person name="Jung M.-Y."/>
            <person name="Strachan C.R."/>
            <person name="Herbold C.W."/>
            <person name="Kirkegaard R.H."/>
            <person name="Daims H."/>
        </authorList>
    </citation>
    <scope>NUCLEOTIDE SEQUENCE [LARGE SCALE GENOMIC DNA]</scope>
</reference>
<feature type="domain" description="HD" evidence="1">
    <location>
        <begin position="26"/>
        <end position="129"/>
    </location>
</feature>
<dbReference type="PANTHER" id="PTHR33594">
    <property type="entry name" value="SUPERFAMILY HYDROLASE, PUTATIVE (AFU_ORTHOLOGUE AFUA_1G03035)-RELATED"/>
    <property type="match status" value="1"/>
</dbReference>
<name>A0A7T0G491_9BACT</name>
<dbReference type="PANTHER" id="PTHR33594:SF1">
    <property type="entry name" value="HD_PDEASE DOMAIN-CONTAINING PROTEIN"/>
    <property type="match status" value="1"/>
</dbReference>
<dbReference type="InterPro" id="IPR003607">
    <property type="entry name" value="HD/PDEase_dom"/>
</dbReference>
<dbReference type="EMBL" id="CP048620">
    <property type="protein sequence ID" value="QPJ66153.1"/>
    <property type="molecule type" value="Genomic_DNA"/>
</dbReference>
<dbReference type="Gene3D" id="1.10.472.50">
    <property type="entry name" value="HD-domain/PDEase-like"/>
    <property type="match status" value="1"/>
</dbReference>